<dbReference type="InterPro" id="IPR014729">
    <property type="entry name" value="Rossmann-like_a/b/a_fold"/>
</dbReference>
<dbReference type="Gene3D" id="3.40.50.620">
    <property type="entry name" value="HUPs"/>
    <property type="match status" value="1"/>
</dbReference>
<gene>
    <name evidence="2" type="ORF">SAMN05660652_02091</name>
</gene>
<dbReference type="GO" id="GO:0016740">
    <property type="term" value="F:transferase activity"/>
    <property type="evidence" value="ECO:0007669"/>
    <property type="project" value="UniProtKB-KW"/>
</dbReference>
<evidence type="ECO:0000313" key="3">
    <source>
        <dbReference type="Proteomes" id="UP000198607"/>
    </source>
</evidence>
<reference evidence="2 3" key="1">
    <citation type="submission" date="2016-10" db="EMBL/GenBank/DDBJ databases">
        <authorList>
            <person name="de Groot N.N."/>
        </authorList>
    </citation>
    <scope>NUCLEOTIDE SEQUENCE [LARGE SCALE GENOMIC DNA]</scope>
    <source>
        <strain evidence="2 3">DSM 5885</strain>
    </source>
</reference>
<dbReference type="STRING" id="83767.SAMN05660652_02091"/>
<name>A0A1G8EBJ1_9RHOO</name>
<keyword evidence="3" id="KW-1185">Reference proteome</keyword>
<accession>A0A1G8EBJ1</accession>
<dbReference type="PANTHER" id="PTHR43196">
    <property type="entry name" value="SULFATE ADENYLYLTRANSFERASE SUBUNIT 2"/>
    <property type="match status" value="1"/>
</dbReference>
<organism evidence="2 3">
    <name type="scientific">Propionivibrio dicarboxylicus</name>
    <dbReference type="NCBI Taxonomy" id="83767"/>
    <lineage>
        <taxon>Bacteria</taxon>
        <taxon>Pseudomonadati</taxon>
        <taxon>Pseudomonadota</taxon>
        <taxon>Betaproteobacteria</taxon>
        <taxon>Rhodocyclales</taxon>
        <taxon>Rhodocyclaceae</taxon>
        <taxon>Propionivibrio</taxon>
    </lineage>
</organism>
<protein>
    <submittedName>
        <fullName evidence="2">3'-phosphoadenosine 5'-phosphosulfate sulfotransferase (PAPS reductase)/FAD synthetase</fullName>
    </submittedName>
</protein>
<proteinExistence type="predicted"/>
<feature type="domain" description="Phosphoadenosine phosphosulphate reductase" evidence="1">
    <location>
        <begin position="48"/>
        <end position="232"/>
    </location>
</feature>
<sequence length="287" mass="32089">MAVAPRGKTCGSICDGGAPLDGSGEGEVSKLEETQRIIDSAMATASRPVLTLSGGKDSLLLLHLCRPYRDRLHIAWARTSETFPHMVEFVREQLAGWDHVELVSDQAKYFARKGLPSALIPVRHRPHEKNPGVLIQSNGYCCKDLQYRPLANYIKRYDADLVFHGQTAEDLHNQKTSFPRMLRPFPCERLVAPIDAWTSAEVLAYCREAGVALPSQYRQGLPDSLECWNCTVRTDIARFEWMQTHCPELATKLGALMQEVYGAAIADYDKHIRPVIDAVEKTPNDAL</sequence>
<dbReference type="InterPro" id="IPR050128">
    <property type="entry name" value="Sulfate_adenylyltrnsfr_sub2"/>
</dbReference>
<dbReference type="PANTHER" id="PTHR43196:SF2">
    <property type="entry name" value="PHOSPHOADENOSINE PHOSPHOSULFATE REDUCTASE"/>
    <property type="match status" value="1"/>
</dbReference>
<dbReference type="EMBL" id="FNCY01000007">
    <property type="protein sequence ID" value="SDH67266.1"/>
    <property type="molecule type" value="Genomic_DNA"/>
</dbReference>
<dbReference type="Proteomes" id="UP000198607">
    <property type="component" value="Unassembled WGS sequence"/>
</dbReference>
<dbReference type="AlphaFoldDB" id="A0A1G8EBJ1"/>
<dbReference type="InterPro" id="IPR002500">
    <property type="entry name" value="PAPS_reduct_dom"/>
</dbReference>
<dbReference type="SUPFAM" id="SSF52402">
    <property type="entry name" value="Adenine nucleotide alpha hydrolases-like"/>
    <property type="match status" value="1"/>
</dbReference>
<evidence type="ECO:0000313" key="2">
    <source>
        <dbReference type="EMBL" id="SDH67266.1"/>
    </source>
</evidence>
<evidence type="ECO:0000259" key="1">
    <source>
        <dbReference type="Pfam" id="PF01507"/>
    </source>
</evidence>
<dbReference type="Pfam" id="PF01507">
    <property type="entry name" value="PAPS_reduct"/>
    <property type="match status" value="1"/>
</dbReference>
<keyword evidence="2" id="KW-0808">Transferase</keyword>